<accession>A0A1Y5INC2</accession>
<proteinExistence type="predicted"/>
<dbReference type="AlphaFoldDB" id="A0A1Y5INC2"/>
<organism evidence="1">
    <name type="scientific">Ostreococcus tauri</name>
    <name type="common">Marine green alga</name>
    <dbReference type="NCBI Taxonomy" id="70448"/>
    <lineage>
        <taxon>Eukaryota</taxon>
        <taxon>Viridiplantae</taxon>
        <taxon>Chlorophyta</taxon>
        <taxon>Mamiellophyceae</taxon>
        <taxon>Mamiellales</taxon>
        <taxon>Bathycoccaceae</taxon>
        <taxon>Ostreococcus</taxon>
    </lineage>
</organism>
<reference evidence="1" key="1">
    <citation type="submission" date="2017-04" db="EMBL/GenBank/DDBJ databases">
        <title>Population genomics of picophytoplankton unveils novel chromosome hypervariability.</title>
        <authorList>
            <consortium name="DOE Joint Genome Institute"/>
            <person name="Blanc-Mathieu R."/>
            <person name="Krasovec M."/>
            <person name="Hebrard M."/>
            <person name="Yau S."/>
            <person name="Desgranges E."/>
            <person name="Martin J."/>
            <person name="Schackwitz W."/>
            <person name="Kuo A."/>
            <person name="Salin G."/>
            <person name="Donnadieu C."/>
            <person name="Desdevises Y."/>
            <person name="Sanchez-Ferandin S."/>
            <person name="Moreau H."/>
            <person name="Rivals E."/>
            <person name="Grigoriev I.V."/>
            <person name="Grimsley N."/>
            <person name="Eyre-Walker A."/>
            <person name="Piganeau G."/>
        </authorList>
    </citation>
    <scope>NUCLEOTIDE SEQUENCE [LARGE SCALE GENOMIC DNA]</scope>
    <source>
        <strain evidence="1">RCC 1115</strain>
    </source>
</reference>
<protein>
    <submittedName>
        <fullName evidence="1">Uncharacterized protein</fullName>
    </submittedName>
</protein>
<dbReference type="EMBL" id="KZ155774">
    <property type="protein sequence ID" value="OUS48455.1"/>
    <property type="molecule type" value="Genomic_DNA"/>
</dbReference>
<name>A0A1Y5INC2_OSTTA</name>
<dbReference type="Proteomes" id="UP000195557">
    <property type="component" value="Unassembled WGS sequence"/>
</dbReference>
<sequence>MARPRTLSRAGTYGSDVARRALGTEAHARARRDVWAVRVVTRALGKGEVAATEATLDGLGRELEACAAAAVLPRRGDAIVATLRAISRCGRAFEHALVDVADGRGGRAWEELVVLGDDETRALTMRNPEVATAYFEAMACVSGAEFSASRVLRKYELLGNLERSFLNDNRPLVLGIMEVFQSLASRASSDVAACVQRSKALQNFISTGFITMSERHDDDASDETMTKRFFAFVLAMLRSKNERFGAMAFKGVEEAATPVVSRLCLARAGLDANALYIYREIALQTAE</sequence>
<evidence type="ECO:0000313" key="1">
    <source>
        <dbReference type="EMBL" id="OUS48455.1"/>
    </source>
</evidence>
<gene>
    <name evidence="1" type="ORF">BE221DRAFT_68239</name>
</gene>